<feature type="region of interest" description="Disordered" evidence="2">
    <location>
        <begin position="1"/>
        <end position="20"/>
    </location>
</feature>
<comment type="caution">
    <text evidence="3">The sequence shown here is derived from an EMBL/GenBank/DDBJ whole genome shotgun (WGS) entry which is preliminary data.</text>
</comment>
<reference evidence="3 4" key="1">
    <citation type="submission" date="2017-06" db="EMBL/GenBank/DDBJ databases">
        <title>Description of Rhodopirellula bahusiensis sp. nov.</title>
        <authorList>
            <person name="Kizina J."/>
            <person name="Harder J."/>
        </authorList>
    </citation>
    <scope>NUCLEOTIDE SEQUENCE [LARGE SCALE GENOMIC DNA]</scope>
    <source>
        <strain evidence="3 4">SWK21</strain>
    </source>
</reference>
<gene>
    <name evidence="3" type="ORF">CEE69_07875</name>
</gene>
<dbReference type="EMBL" id="NIZW01000006">
    <property type="protein sequence ID" value="PHQ35816.1"/>
    <property type="molecule type" value="Genomic_DNA"/>
</dbReference>
<keyword evidence="4" id="KW-1185">Reference proteome</keyword>
<evidence type="ECO:0000313" key="4">
    <source>
        <dbReference type="Proteomes" id="UP000225740"/>
    </source>
</evidence>
<accession>A0A2G1W9X3</accession>
<proteinExistence type="predicted"/>
<evidence type="ECO:0000256" key="1">
    <source>
        <dbReference type="SAM" id="Coils"/>
    </source>
</evidence>
<dbReference type="OrthoDB" id="289222at2"/>
<dbReference type="Proteomes" id="UP000225740">
    <property type="component" value="Unassembled WGS sequence"/>
</dbReference>
<evidence type="ECO:0000256" key="2">
    <source>
        <dbReference type="SAM" id="MobiDB-lite"/>
    </source>
</evidence>
<sequence>MVVWSQDASAGRSDQSETKPAEVGLLELQLLTRDMELSKEVGLTTEQRKTILVAMQKYRDATMKGFRAKTGERVAPDEMKRLMDAAVRDAMEAMSKEQAEKLLEVSERKKAERAATPRPPRFSSEKLNEMRELSQIQSKLMRLSYDTELSEELELTAEQRVELSEVQREYRSASEELRKDSKTMDLGQRNELLQKLVMDSQTILSPDQSEKLAFEIKVERLKREHGDEFALINGLADDYGLDDRAKAKLSEKIQEVRKDYYDDWMALKKKSMEAIINELPRKHREEAEAAVQDFVDEDPRDKMNRSRFSLPVRK</sequence>
<feature type="region of interest" description="Disordered" evidence="2">
    <location>
        <begin position="285"/>
        <end position="314"/>
    </location>
</feature>
<dbReference type="AlphaFoldDB" id="A0A2G1W9X3"/>
<feature type="coiled-coil region" evidence="1">
    <location>
        <begin position="156"/>
        <end position="183"/>
    </location>
</feature>
<name>A0A2G1W9X3_9BACT</name>
<evidence type="ECO:0000313" key="3">
    <source>
        <dbReference type="EMBL" id="PHQ35816.1"/>
    </source>
</evidence>
<keyword evidence="1" id="KW-0175">Coiled coil</keyword>
<protein>
    <submittedName>
        <fullName evidence="3">Uncharacterized protein</fullName>
    </submittedName>
</protein>
<organism evidence="3 4">
    <name type="scientific">Rhodopirellula bahusiensis</name>
    <dbReference type="NCBI Taxonomy" id="2014065"/>
    <lineage>
        <taxon>Bacteria</taxon>
        <taxon>Pseudomonadati</taxon>
        <taxon>Planctomycetota</taxon>
        <taxon>Planctomycetia</taxon>
        <taxon>Pirellulales</taxon>
        <taxon>Pirellulaceae</taxon>
        <taxon>Rhodopirellula</taxon>
    </lineage>
</organism>